<dbReference type="EMBL" id="BLLK01000051">
    <property type="protein sequence ID" value="GFH56322.1"/>
    <property type="molecule type" value="Genomic_DNA"/>
</dbReference>
<evidence type="ECO:0000313" key="2">
    <source>
        <dbReference type="Proteomes" id="UP001054902"/>
    </source>
</evidence>
<dbReference type="Gene3D" id="3.80.10.10">
    <property type="entry name" value="Ribonuclease Inhibitor"/>
    <property type="match status" value="1"/>
</dbReference>
<dbReference type="InterPro" id="IPR053139">
    <property type="entry name" value="Surface_bspA-like"/>
</dbReference>
<protein>
    <submittedName>
        <fullName evidence="1">Leucine-rich repeat domain-containing protein</fullName>
    </submittedName>
</protein>
<evidence type="ECO:0000313" key="1">
    <source>
        <dbReference type="EMBL" id="GFH56322.1"/>
    </source>
</evidence>
<accession>A0AAD3D1V4</accession>
<gene>
    <name evidence="1" type="ORF">CTEN210_12798</name>
</gene>
<dbReference type="AlphaFoldDB" id="A0AAD3D1V4"/>
<reference evidence="1 2" key="1">
    <citation type="journal article" date="2021" name="Sci. Rep.">
        <title>The genome of the diatom Chaetoceros tenuissimus carries an ancient integrated fragment of an extant virus.</title>
        <authorList>
            <person name="Hongo Y."/>
            <person name="Kimura K."/>
            <person name="Takaki Y."/>
            <person name="Yoshida Y."/>
            <person name="Baba S."/>
            <person name="Kobayashi G."/>
            <person name="Nagasaki K."/>
            <person name="Hano T."/>
            <person name="Tomaru Y."/>
        </authorList>
    </citation>
    <scope>NUCLEOTIDE SEQUENCE [LARGE SCALE GENOMIC DNA]</scope>
    <source>
        <strain evidence="1 2">NIES-3715</strain>
    </source>
</reference>
<dbReference type="PANTHER" id="PTHR45661:SF3">
    <property type="entry name" value="IG-LIKE DOMAIN-CONTAINING PROTEIN"/>
    <property type="match status" value="1"/>
</dbReference>
<dbReference type="SUPFAM" id="SSF52058">
    <property type="entry name" value="L domain-like"/>
    <property type="match status" value="1"/>
</dbReference>
<organism evidence="1 2">
    <name type="scientific">Chaetoceros tenuissimus</name>
    <dbReference type="NCBI Taxonomy" id="426638"/>
    <lineage>
        <taxon>Eukaryota</taxon>
        <taxon>Sar</taxon>
        <taxon>Stramenopiles</taxon>
        <taxon>Ochrophyta</taxon>
        <taxon>Bacillariophyta</taxon>
        <taxon>Coscinodiscophyceae</taxon>
        <taxon>Chaetocerotophycidae</taxon>
        <taxon>Chaetocerotales</taxon>
        <taxon>Chaetocerotaceae</taxon>
        <taxon>Chaetoceros</taxon>
    </lineage>
</organism>
<dbReference type="Proteomes" id="UP001054902">
    <property type="component" value="Unassembled WGS sequence"/>
</dbReference>
<name>A0AAD3D1V4_9STRA</name>
<dbReference type="PANTHER" id="PTHR45661">
    <property type="entry name" value="SURFACE ANTIGEN"/>
    <property type="match status" value="1"/>
</dbReference>
<proteinExistence type="predicted"/>
<sequence>MRTVRKLTNKEWAEISEKYKDGGAHLYRGKRTFFYNGGTLWKHDYLFEMLIDAGMYDKPPPIYNDEERNTWQVVIVLPGVERISDLAFKGCANLETVIMADSVKRIEYEAFERCESLLYVRLSKNLEYIGECSFENCKSLTSIFIPPSCRQIDRFAFNHRYAYYHGCGKLIIFSVSQHTQLGEGVFSGTALIEASPFDSSDHDRVNEWINTLNDGQDFSLHRECASMNPSFDRIYENVKAQGLKTLYRKNSIGITALDHLSANPYSEVDQQAIAKKYILEMMGEVV</sequence>
<keyword evidence="2" id="KW-1185">Reference proteome</keyword>
<dbReference type="InterPro" id="IPR026906">
    <property type="entry name" value="LRR_5"/>
</dbReference>
<comment type="caution">
    <text evidence="1">The sequence shown here is derived from an EMBL/GenBank/DDBJ whole genome shotgun (WGS) entry which is preliminary data.</text>
</comment>
<dbReference type="InterPro" id="IPR032675">
    <property type="entry name" value="LRR_dom_sf"/>
</dbReference>
<dbReference type="Pfam" id="PF13306">
    <property type="entry name" value="LRR_5"/>
    <property type="match status" value="1"/>
</dbReference>